<feature type="domain" description="DUF1254" evidence="3">
    <location>
        <begin position="78"/>
        <end position="207"/>
    </location>
</feature>
<proteinExistence type="predicted"/>
<feature type="chain" id="PRO_5047448435" evidence="1">
    <location>
        <begin position="34"/>
        <end position="467"/>
    </location>
</feature>
<dbReference type="InterPro" id="IPR010679">
    <property type="entry name" value="DUF1254"/>
</dbReference>
<accession>A0ABS6BCV9</accession>
<dbReference type="PANTHER" id="PTHR36509:SF2">
    <property type="entry name" value="BLL3101 PROTEIN"/>
    <property type="match status" value="1"/>
</dbReference>
<dbReference type="Pfam" id="PF06863">
    <property type="entry name" value="DUF1254"/>
    <property type="match status" value="1"/>
</dbReference>
<dbReference type="InterPro" id="IPR037049">
    <property type="entry name" value="DUF1214_C_sf"/>
</dbReference>
<sequence length="467" mass="50666">MSVIRRINRVGTRITCCVASLAAVALTACSTPADTTGPADIGTTIRNAYDYAFPLYFLSQYRWNALHTTGGRTSTTLNRYAHSRAVATPDDTWANAPIVDALYSTAWIDLARGPVFVNTPDTGSRYYVLTLIDFYSNTFFYAGQRTTGTAAQKYLLVGPDWKGDAPQDVSVVHAPTDDVYVNLRVQTTGPADQAAVDAVQDGFTIDPAGTPGPESAARVKPVQGDPKNYLAVVNQMLALDPPPARDRSLLEKYRQVGICGTDCSWDKLPQSIRDAWTRLYPRLGDYMKQYASATAAAKGWIDYNPPGSLLGTTDQHNYARRALALGSGTGMLGLRREEADYWITFTDATGKPMLGSGEYVLHLPPGGIPAKAFWSVSLYEVEDGGQFLTPNPIDRYEIASNTTDLVTNPDGSIDIRIQSSAPTGDHRPNWLPSPADGRQFILFARSYIPGDRVLSGAFTMPPVSAAG</sequence>
<dbReference type="Proteomes" id="UP000733379">
    <property type="component" value="Unassembled WGS sequence"/>
</dbReference>
<dbReference type="Gene3D" id="2.60.120.600">
    <property type="entry name" value="Domain of unknown function DUF1214, C-terminal domain"/>
    <property type="match status" value="1"/>
</dbReference>
<reference evidence="4 5" key="1">
    <citation type="submission" date="2021-06" db="EMBL/GenBank/DDBJ databases">
        <title>Actinomycetes sequencing.</title>
        <authorList>
            <person name="Shan Q."/>
        </authorList>
    </citation>
    <scope>NUCLEOTIDE SEQUENCE [LARGE SCALE GENOMIC DNA]</scope>
    <source>
        <strain evidence="4 5">NEAU-G5</strain>
    </source>
</reference>
<comment type="caution">
    <text evidence="4">The sequence shown here is derived from an EMBL/GenBank/DDBJ whole genome shotgun (WGS) entry which is preliminary data.</text>
</comment>
<dbReference type="Pfam" id="PF06742">
    <property type="entry name" value="DUF1214"/>
    <property type="match status" value="1"/>
</dbReference>
<gene>
    <name evidence="4" type="ORF">KO481_37995</name>
</gene>
<protein>
    <submittedName>
        <fullName evidence="4">DUF1254 domain-containing protein</fullName>
    </submittedName>
</protein>
<name>A0ABS6BCV9_9NOCA</name>
<dbReference type="Gene3D" id="2.60.40.1610">
    <property type="entry name" value="Domain of unknown function DUF1254"/>
    <property type="match status" value="1"/>
</dbReference>
<feature type="domain" description="DUF1214" evidence="2">
    <location>
        <begin position="338"/>
        <end position="449"/>
    </location>
</feature>
<dbReference type="PANTHER" id="PTHR36509">
    <property type="entry name" value="BLL3101 PROTEIN"/>
    <property type="match status" value="1"/>
</dbReference>
<dbReference type="InterPro" id="IPR037050">
    <property type="entry name" value="DUF1254_sf"/>
</dbReference>
<dbReference type="EMBL" id="JAHKNI010000020">
    <property type="protein sequence ID" value="MBU3067301.1"/>
    <property type="molecule type" value="Genomic_DNA"/>
</dbReference>
<dbReference type="PROSITE" id="PS51257">
    <property type="entry name" value="PROKAR_LIPOPROTEIN"/>
    <property type="match status" value="1"/>
</dbReference>
<evidence type="ECO:0000313" key="5">
    <source>
        <dbReference type="Proteomes" id="UP000733379"/>
    </source>
</evidence>
<keyword evidence="5" id="KW-1185">Reference proteome</keyword>
<evidence type="ECO:0000313" key="4">
    <source>
        <dbReference type="EMBL" id="MBU3067301.1"/>
    </source>
</evidence>
<dbReference type="SUPFAM" id="SSF160935">
    <property type="entry name" value="VPA0735-like"/>
    <property type="match status" value="1"/>
</dbReference>
<evidence type="ECO:0000256" key="1">
    <source>
        <dbReference type="SAM" id="SignalP"/>
    </source>
</evidence>
<keyword evidence="1" id="KW-0732">Signal</keyword>
<organism evidence="4 5">
    <name type="scientific">Nocardia albiluteola</name>
    <dbReference type="NCBI Taxonomy" id="2842303"/>
    <lineage>
        <taxon>Bacteria</taxon>
        <taxon>Bacillati</taxon>
        <taxon>Actinomycetota</taxon>
        <taxon>Actinomycetes</taxon>
        <taxon>Mycobacteriales</taxon>
        <taxon>Nocardiaceae</taxon>
        <taxon>Nocardia</taxon>
    </lineage>
</organism>
<evidence type="ECO:0000259" key="3">
    <source>
        <dbReference type="Pfam" id="PF06863"/>
    </source>
</evidence>
<feature type="signal peptide" evidence="1">
    <location>
        <begin position="1"/>
        <end position="33"/>
    </location>
</feature>
<dbReference type="InterPro" id="IPR010621">
    <property type="entry name" value="DUF1214"/>
</dbReference>
<evidence type="ECO:0000259" key="2">
    <source>
        <dbReference type="Pfam" id="PF06742"/>
    </source>
</evidence>
<dbReference type="RefSeq" id="WP_215923385.1">
    <property type="nucleotide sequence ID" value="NZ_JAHKNI010000020.1"/>
</dbReference>